<organism evidence="8 9">
    <name type="scientific">Erythranthe guttata</name>
    <name type="common">Yellow monkey flower</name>
    <name type="synonym">Mimulus guttatus</name>
    <dbReference type="NCBI Taxonomy" id="4155"/>
    <lineage>
        <taxon>Eukaryota</taxon>
        <taxon>Viridiplantae</taxon>
        <taxon>Streptophyta</taxon>
        <taxon>Embryophyta</taxon>
        <taxon>Tracheophyta</taxon>
        <taxon>Spermatophyta</taxon>
        <taxon>Magnoliopsida</taxon>
        <taxon>eudicotyledons</taxon>
        <taxon>Gunneridae</taxon>
        <taxon>Pentapetalae</taxon>
        <taxon>asterids</taxon>
        <taxon>lamiids</taxon>
        <taxon>Lamiales</taxon>
        <taxon>Phrymaceae</taxon>
        <taxon>Erythranthe</taxon>
    </lineage>
</organism>
<feature type="domain" description="DOMON" evidence="7">
    <location>
        <begin position="47"/>
        <end position="160"/>
    </location>
</feature>
<evidence type="ECO:0000256" key="5">
    <source>
        <dbReference type="ARBA" id="ARBA00023136"/>
    </source>
</evidence>
<dbReference type="InterPro" id="IPR045265">
    <property type="entry name" value="AIR12_DOMON"/>
</dbReference>
<dbReference type="eggNOG" id="KOG4293">
    <property type="taxonomic scope" value="Eukaryota"/>
</dbReference>
<evidence type="ECO:0000313" key="8">
    <source>
        <dbReference type="EMBL" id="EYU42741.1"/>
    </source>
</evidence>
<protein>
    <recommendedName>
        <fullName evidence="7">DOMON domain-containing protein</fullName>
    </recommendedName>
</protein>
<dbReference type="OrthoDB" id="19261at2759"/>
<keyword evidence="2" id="KW-0813">Transport</keyword>
<dbReference type="PhylomeDB" id="A0A022RRW2"/>
<dbReference type="GO" id="GO:0016020">
    <property type="term" value="C:membrane"/>
    <property type="evidence" value="ECO:0007669"/>
    <property type="project" value="UniProtKB-SubCell"/>
</dbReference>
<evidence type="ECO:0000256" key="4">
    <source>
        <dbReference type="ARBA" id="ARBA00022982"/>
    </source>
</evidence>
<proteinExistence type="predicted"/>
<sequence>MASIYIVVNLVFNILVSIFVISSSLNCSKKTFSPEKTFNSCTDLPYLRAHLHWNYNPSLKKVSIAYRSKQTPRGWIAWGINPTGIGMVGSQALVAFRYSNGSMTVYPTSITSYNPSMLPSQISFLVSNVSAEYKKNEMIIYAVVGPLENGPVVNHVWQSGNSVSSGIPQIHSTSDPHLQSMGTIDFSVQPR</sequence>
<evidence type="ECO:0000259" key="7">
    <source>
        <dbReference type="PROSITE" id="PS50836"/>
    </source>
</evidence>
<keyword evidence="9" id="KW-1185">Reference proteome</keyword>
<evidence type="ECO:0000256" key="6">
    <source>
        <dbReference type="SAM" id="Phobius"/>
    </source>
</evidence>
<dbReference type="KEGG" id="egt:105951891"/>
<comment type="subcellular location">
    <subcellularLocation>
        <location evidence="1">Membrane</location>
    </subcellularLocation>
</comment>
<evidence type="ECO:0000313" key="9">
    <source>
        <dbReference type="Proteomes" id="UP000030748"/>
    </source>
</evidence>
<dbReference type="Pfam" id="PF04526">
    <property type="entry name" value="DUF568"/>
    <property type="match status" value="1"/>
</dbReference>
<keyword evidence="5 6" id="KW-0472">Membrane</keyword>
<reference evidence="8 9" key="1">
    <citation type="journal article" date="2013" name="Proc. Natl. Acad. Sci. U.S.A.">
        <title>Fine-scale variation in meiotic recombination in Mimulus inferred from population shotgun sequencing.</title>
        <authorList>
            <person name="Hellsten U."/>
            <person name="Wright K.M."/>
            <person name="Jenkins J."/>
            <person name="Shu S."/>
            <person name="Yuan Y."/>
            <person name="Wessler S.R."/>
            <person name="Schmutz J."/>
            <person name="Willis J.H."/>
            <person name="Rokhsar D.S."/>
        </authorList>
    </citation>
    <scope>NUCLEOTIDE SEQUENCE [LARGE SCALE GENOMIC DNA]</scope>
    <source>
        <strain evidence="9">cv. DUN x IM62</strain>
    </source>
</reference>
<dbReference type="CDD" id="cd09629">
    <property type="entry name" value="DOMON_CIL1_like"/>
    <property type="match status" value="1"/>
</dbReference>
<dbReference type="AlphaFoldDB" id="A0A022RRW2"/>
<accession>A0A022RRW2</accession>
<keyword evidence="3" id="KW-0732">Signal</keyword>
<evidence type="ECO:0000256" key="3">
    <source>
        <dbReference type="ARBA" id="ARBA00022729"/>
    </source>
</evidence>
<dbReference type="InterPro" id="IPR005018">
    <property type="entry name" value="DOMON_domain"/>
</dbReference>
<evidence type="ECO:0000256" key="2">
    <source>
        <dbReference type="ARBA" id="ARBA00022448"/>
    </source>
</evidence>
<dbReference type="STRING" id="4155.A0A022RRW2"/>
<keyword evidence="6" id="KW-1133">Transmembrane helix</keyword>
<evidence type="ECO:0000256" key="1">
    <source>
        <dbReference type="ARBA" id="ARBA00004370"/>
    </source>
</evidence>
<name>A0A022RRW2_ERYGU</name>
<gene>
    <name evidence="8" type="ORF">MIMGU_mgv1a014403mg</name>
</gene>
<dbReference type="Proteomes" id="UP000030748">
    <property type="component" value="Unassembled WGS sequence"/>
</dbReference>
<dbReference type="PROSITE" id="PS50836">
    <property type="entry name" value="DOMON"/>
    <property type="match status" value="1"/>
</dbReference>
<dbReference type="PANTHER" id="PTHR23130:SF159">
    <property type="entry name" value="OS08G0335600 PROTEIN"/>
    <property type="match status" value="1"/>
</dbReference>
<dbReference type="EMBL" id="KI630276">
    <property type="protein sequence ID" value="EYU42741.1"/>
    <property type="molecule type" value="Genomic_DNA"/>
</dbReference>
<keyword evidence="4" id="KW-0249">Electron transport</keyword>
<dbReference type="PANTHER" id="PTHR23130">
    <property type="entry name" value="CYTOCHROME B561 AND DOMON DOMAIN-CONTAINING PROTEIN"/>
    <property type="match status" value="1"/>
</dbReference>
<feature type="transmembrane region" description="Helical" evidence="6">
    <location>
        <begin position="6"/>
        <end position="27"/>
    </location>
</feature>
<dbReference type="OMA" id="LHWNYIP"/>
<keyword evidence="6" id="KW-0812">Transmembrane</keyword>